<comment type="caution">
    <text evidence="2">The sequence shown here is derived from an EMBL/GenBank/DDBJ whole genome shotgun (WGS) entry which is preliminary data.</text>
</comment>
<dbReference type="Proteomes" id="UP000619534">
    <property type="component" value="Unassembled WGS sequence"/>
</dbReference>
<comment type="similarity">
    <text evidence="1">Belongs to the enoyl-CoA hydratase/isomerase family.</text>
</comment>
<evidence type="ECO:0000313" key="2">
    <source>
        <dbReference type="EMBL" id="GGC89400.1"/>
    </source>
</evidence>
<dbReference type="EMBL" id="BMCJ01000003">
    <property type="protein sequence ID" value="GGC89400.1"/>
    <property type="molecule type" value="Genomic_DNA"/>
</dbReference>
<dbReference type="Gene3D" id="1.10.12.10">
    <property type="entry name" value="Lyase 2-enoyl-coa Hydratase, Chain A, domain 2"/>
    <property type="match status" value="1"/>
</dbReference>
<name>A0ABQ1P337_9BACI</name>
<dbReference type="Pfam" id="PF00378">
    <property type="entry name" value="ECH_1"/>
    <property type="match status" value="1"/>
</dbReference>
<dbReference type="SUPFAM" id="SSF52096">
    <property type="entry name" value="ClpP/crotonase"/>
    <property type="match status" value="1"/>
</dbReference>
<proteinExistence type="inferred from homology"/>
<sequence length="270" mass="29699">MSYQTIKYEIHKGIMTLILNRPEQMNTFTYAMSEELLDVLEWANQQDKIRVVIITGAGKAFCAGMDLSGGTSTFETDEAADDFRDVGGKVSLKVYDMKKPVIAAINGAAVGVGITLTLPMDIRIIKKGVKVGFVFGRVGIGPESVSGWFLPKLVGAGKALDWMLTGRYIPTDEAMAAGLIQYEEEDPLAKAKEIAEAIVQNTAATSNAFTRQILWRMTGESNPKRAHLIESKYLYWAARQADAKEGINAFLEKRSPSFSLSSNELPNFFL</sequence>
<dbReference type="RefSeq" id="WP_062445955.1">
    <property type="nucleotide sequence ID" value="NZ_BMCJ01000003.1"/>
</dbReference>
<gene>
    <name evidence="2" type="ORF">GCM10007216_20190</name>
</gene>
<evidence type="ECO:0000256" key="1">
    <source>
        <dbReference type="ARBA" id="ARBA00005254"/>
    </source>
</evidence>
<dbReference type="PANTHER" id="PTHR43802">
    <property type="entry name" value="ENOYL-COA HYDRATASE"/>
    <property type="match status" value="1"/>
</dbReference>
<keyword evidence="3" id="KW-1185">Reference proteome</keyword>
<dbReference type="CDD" id="cd06558">
    <property type="entry name" value="crotonase-like"/>
    <property type="match status" value="1"/>
</dbReference>
<evidence type="ECO:0000313" key="3">
    <source>
        <dbReference type="Proteomes" id="UP000619534"/>
    </source>
</evidence>
<dbReference type="InterPro" id="IPR001753">
    <property type="entry name" value="Enoyl-CoA_hydra/iso"/>
</dbReference>
<protein>
    <submittedName>
        <fullName evidence="2">Enoyl-CoA hydratase</fullName>
    </submittedName>
</protein>
<accession>A0ABQ1P337</accession>
<reference evidence="3" key="1">
    <citation type="journal article" date="2019" name="Int. J. Syst. Evol. Microbiol.">
        <title>The Global Catalogue of Microorganisms (GCM) 10K type strain sequencing project: providing services to taxonomists for standard genome sequencing and annotation.</title>
        <authorList>
            <consortium name="The Broad Institute Genomics Platform"/>
            <consortium name="The Broad Institute Genome Sequencing Center for Infectious Disease"/>
            <person name="Wu L."/>
            <person name="Ma J."/>
        </authorList>
    </citation>
    <scope>NUCLEOTIDE SEQUENCE [LARGE SCALE GENOMIC DNA]</scope>
    <source>
        <strain evidence="3">CCM 7282</strain>
    </source>
</reference>
<dbReference type="NCBIfam" id="NF006109">
    <property type="entry name" value="PRK08260.1"/>
    <property type="match status" value="1"/>
</dbReference>
<organism evidence="2 3">
    <name type="scientific">Thalassobacillus devorans</name>
    <dbReference type="NCBI Taxonomy" id="279813"/>
    <lineage>
        <taxon>Bacteria</taxon>
        <taxon>Bacillati</taxon>
        <taxon>Bacillota</taxon>
        <taxon>Bacilli</taxon>
        <taxon>Bacillales</taxon>
        <taxon>Bacillaceae</taxon>
        <taxon>Thalassobacillus</taxon>
    </lineage>
</organism>
<dbReference type="Gene3D" id="3.90.226.10">
    <property type="entry name" value="2-enoyl-CoA Hydratase, Chain A, domain 1"/>
    <property type="match status" value="1"/>
</dbReference>
<dbReference type="InterPro" id="IPR029045">
    <property type="entry name" value="ClpP/crotonase-like_dom_sf"/>
</dbReference>
<dbReference type="InterPro" id="IPR014748">
    <property type="entry name" value="Enoyl-CoA_hydra_C"/>
</dbReference>
<dbReference type="PANTHER" id="PTHR43802:SF1">
    <property type="entry name" value="IP11341P-RELATED"/>
    <property type="match status" value="1"/>
</dbReference>